<protein>
    <submittedName>
        <fullName evidence="2">Uncharacterized protein</fullName>
    </submittedName>
</protein>
<evidence type="ECO:0000313" key="2">
    <source>
        <dbReference type="EMBL" id="JAI06591.1"/>
    </source>
</evidence>
<reference evidence="2" key="1">
    <citation type="submission" date="2014-11" db="EMBL/GenBank/DDBJ databases">
        <authorList>
            <person name="Amaro Gonzalez C."/>
        </authorList>
    </citation>
    <scope>NUCLEOTIDE SEQUENCE</scope>
</reference>
<sequence length="59" mass="6597">MTVTTINQTQTKAATQCMSVLLCEQNKRCNKLLQDIQQPRHTLPGSKDAGCCQMNRKTS</sequence>
<proteinExistence type="predicted"/>
<dbReference type="EMBL" id="GBXM01001987">
    <property type="protein sequence ID" value="JAI06591.1"/>
    <property type="molecule type" value="Transcribed_RNA"/>
</dbReference>
<feature type="region of interest" description="Disordered" evidence="1">
    <location>
        <begin position="40"/>
        <end position="59"/>
    </location>
</feature>
<reference evidence="2" key="2">
    <citation type="journal article" date="2015" name="Fish Shellfish Immunol.">
        <title>Early steps in the European eel (Anguilla anguilla)-Vibrio vulnificus interaction in the gills: Role of the RtxA13 toxin.</title>
        <authorList>
            <person name="Callol A."/>
            <person name="Pajuelo D."/>
            <person name="Ebbesson L."/>
            <person name="Teles M."/>
            <person name="MacKenzie S."/>
            <person name="Amaro C."/>
        </authorList>
    </citation>
    <scope>NUCLEOTIDE SEQUENCE</scope>
</reference>
<name>A0A0E9XXK7_ANGAN</name>
<accession>A0A0E9XXK7</accession>
<evidence type="ECO:0000256" key="1">
    <source>
        <dbReference type="SAM" id="MobiDB-lite"/>
    </source>
</evidence>
<dbReference type="AlphaFoldDB" id="A0A0E9XXK7"/>
<organism evidence="2">
    <name type="scientific">Anguilla anguilla</name>
    <name type="common">European freshwater eel</name>
    <name type="synonym">Muraena anguilla</name>
    <dbReference type="NCBI Taxonomy" id="7936"/>
    <lineage>
        <taxon>Eukaryota</taxon>
        <taxon>Metazoa</taxon>
        <taxon>Chordata</taxon>
        <taxon>Craniata</taxon>
        <taxon>Vertebrata</taxon>
        <taxon>Euteleostomi</taxon>
        <taxon>Actinopterygii</taxon>
        <taxon>Neopterygii</taxon>
        <taxon>Teleostei</taxon>
        <taxon>Anguilliformes</taxon>
        <taxon>Anguillidae</taxon>
        <taxon>Anguilla</taxon>
    </lineage>
</organism>